<accession>A0A956NBL1</accession>
<dbReference type="EMBL" id="JAGQHS010000037">
    <property type="protein sequence ID" value="MCA9755953.1"/>
    <property type="molecule type" value="Genomic_DNA"/>
</dbReference>
<organism evidence="4 5">
    <name type="scientific">Eiseniibacteriota bacterium</name>
    <dbReference type="NCBI Taxonomy" id="2212470"/>
    <lineage>
        <taxon>Bacteria</taxon>
        <taxon>Candidatus Eiseniibacteriota</taxon>
    </lineage>
</organism>
<feature type="domain" description="FlgD/Vpr Ig-like" evidence="2">
    <location>
        <begin position="761"/>
        <end position="812"/>
    </location>
</feature>
<name>A0A956NBL1_UNCEI</name>
<feature type="domain" description="Hydrazine synthase alpha subunit middle" evidence="3">
    <location>
        <begin position="646"/>
        <end position="700"/>
    </location>
</feature>
<feature type="chain" id="PRO_5037994116" description="Hydrazine synthase alpha subunit middle domain-containing protein" evidence="1">
    <location>
        <begin position="40"/>
        <end position="851"/>
    </location>
</feature>
<dbReference type="AlphaFoldDB" id="A0A956NBL1"/>
<dbReference type="Gene3D" id="2.60.40.4070">
    <property type="match status" value="1"/>
</dbReference>
<dbReference type="Pfam" id="PF13860">
    <property type="entry name" value="FlgD_ig"/>
    <property type="match status" value="1"/>
</dbReference>
<feature type="signal peptide" evidence="1">
    <location>
        <begin position="1"/>
        <end position="39"/>
    </location>
</feature>
<evidence type="ECO:0000313" key="5">
    <source>
        <dbReference type="Proteomes" id="UP000739538"/>
    </source>
</evidence>
<dbReference type="Pfam" id="PF18582">
    <property type="entry name" value="HZS_alpha"/>
    <property type="match status" value="1"/>
</dbReference>
<dbReference type="InterPro" id="IPR025965">
    <property type="entry name" value="FlgD/Vpr_Ig-like"/>
</dbReference>
<keyword evidence="1" id="KW-0732">Signal</keyword>
<evidence type="ECO:0000259" key="2">
    <source>
        <dbReference type="Pfam" id="PF13860"/>
    </source>
</evidence>
<dbReference type="InterPro" id="IPR040698">
    <property type="entry name" value="HZS_alpha_mid"/>
</dbReference>
<evidence type="ECO:0000259" key="3">
    <source>
        <dbReference type="Pfam" id="PF18582"/>
    </source>
</evidence>
<evidence type="ECO:0000256" key="1">
    <source>
        <dbReference type="SAM" id="SignalP"/>
    </source>
</evidence>
<evidence type="ECO:0008006" key="6">
    <source>
        <dbReference type="Google" id="ProtNLM"/>
    </source>
</evidence>
<comment type="caution">
    <text evidence="4">The sequence shown here is derived from an EMBL/GenBank/DDBJ whole genome shotgun (WGS) entry which is preliminary data.</text>
</comment>
<dbReference type="Proteomes" id="UP000739538">
    <property type="component" value="Unassembled WGS sequence"/>
</dbReference>
<reference evidence="4" key="1">
    <citation type="submission" date="2020-04" db="EMBL/GenBank/DDBJ databases">
        <authorList>
            <person name="Zhang T."/>
        </authorList>
    </citation>
    <scope>NUCLEOTIDE SEQUENCE</scope>
    <source>
        <strain evidence="4">HKST-UBA02</strain>
    </source>
</reference>
<protein>
    <recommendedName>
        <fullName evidence="6">Hydrazine synthase alpha subunit middle domain-containing protein</fullName>
    </recommendedName>
</protein>
<reference evidence="4" key="2">
    <citation type="journal article" date="2021" name="Microbiome">
        <title>Successional dynamics and alternative stable states in a saline activated sludge microbial community over 9 years.</title>
        <authorList>
            <person name="Wang Y."/>
            <person name="Ye J."/>
            <person name="Ju F."/>
            <person name="Liu L."/>
            <person name="Boyd J.A."/>
            <person name="Deng Y."/>
            <person name="Parks D.H."/>
            <person name="Jiang X."/>
            <person name="Yin X."/>
            <person name="Woodcroft B.J."/>
            <person name="Tyson G.W."/>
            <person name="Hugenholtz P."/>
            <person name="Polz M.F."/>
            <person name="Zhang T."/>
        </authorList>
    </citation>
    <scope>NUCLEOTIDE SEQUENCE</scope>
    <source>
        <strain evidence="4">HKST-UBA02</strain>
    </source>
</reference>
<gene>
    <name evidence="4" type="ORF">KDA27_09140</name>
</gene>
<evidence type="ECO:0000313" key="4">
    <source>
        <dbReference type="EMBL" id="MCA9755953.1"/>
    </source>
</evidence>
<sequence>MAPCSCISPDNRFSDTARTKALASLLAALSLAIPGSAARAEGPVLPHPILFVTQVPVPSDFTTVGSTFGNHVPTMQAAARGGDLWIRYEDGTLRNLTAAAGYGTDGFQGDTAIAVREPAVHWDGDKALFAMAIGGPEQQYQWETYVWQIYEIEGLGPSDTPVITKVPNQPESYNNVSPIYGSDDRILFTSDRPFNGAEHLYPQRDEYEEAPTVSGIWSLEPATGDLFLVEHSPSGSFSLELDSFGRLLFTRWDHLQRDQQADADEMYGNTYGTFNWSGEGVQDIPLDTREEQFPEPRPSREDLLAGTNLVGHTFNHFFPWMIQEDGRGAETLNHVGRHELHVYFSRSLDDDPNLVDFNGNFDDRILNFFHVSESGTAAGTYYGIDAPEFYTHSAGQVVRVVASPTVNPGTMSVQYVTDRSTSTPSENPPPEHSGLYRNPLQLADGTIVSVHTPETRGDENDGSRAFPTSRYDFRVKTLVPDGAVWTGGQPLTPGITKSVSYYDPDVLVQYSGALWELDPVEVRSRPRPSAPAPVLEAPEAQIFAEEDVAVAELEQFLRDEGLALVVSRDVTSRDGADEQQPYNLRVPGGTETIGSSGAIYDVSALQFFQGDLIRGIGGYDSPSPGRRVLAQAMHDGLLEPYPDGPLGSVPVAADGSIAAFVPARRALSWQTVAPDDTPVVRERYWLSFQPGEIRTCTSCHGVNQQDQAGQPAPTNPPEALRTLLQFYKQLEPSGIADGVEGNVTNPTDTRVLAAPNPFRETTELRLDLARSVERARIDVFDAQGRVVTRIPLGDLPAGNHVVPWNGARGSGGSEMEWSNERGDGRIPPGLYFARLTHAAGVGKATRLTILP</sequence>
<proteinExistence type="predicted"/>